<dbReference type="HOGENOM" id="CLU_046006_13_1_0"/>
<dbReference type="PROSITE" id="PS51819">
    <property type="entry name" value="VOC"/>
    <property type="match status" value="1"/>
</dbReference>
<sequence>MKVTESAISLNVPDIAAAATFARQHFGFVAGMELPEVVSLHREGVGFNLIFLPTGLKTFKPAEVAGRAGMGLLVVFVVDDIDTEYARLRSEGVQVVTPIETEPWGERYFQVRDPNGLIYQLVQWLTPAPDATS</sequence>
<dbReference type="KEGG" id="dsw:QR90_02135"/>
<dbReference type="STRING" id="1182571.QR90_02135"/>
<dbReference type="SUPFAM" id="SSF54593">
    <property type="entry name" value="Glyoxalase/Bleomycin resistance protein/Dihydroxybiphenyl dioxygenase"/>
    <property type="match status" value="1"/>
</dbReference>
<proteinExistence type="predicted"/>
<dbReference type="AlphaFoldDB" id="A0A0A7KP17"/>
<dbReference type="Gene3D" id="3.10.180.10">
    <property type="entry name" value="2,3-Dihydroxybiphenyl 1,2-Dioxygenase, domain 1"/>
    <property type="match status" value="1"/>
</dbReference>
<dbReference type="EMBL" id="CP010028">
    <property type="protein sequence ID" value="AIZ46383.1"/>
    <property type="molecule type" value="Genomic_DNA"/>
</dbReference>
<evidence type="ECO:0000313" key="3">
    <source>
        <dbReference type="Proteomes" id="UP000030634"/>
    </source>
</evidence>
<feature type="domain" description="VOC" evidence="1">
    <location>
        <begin position="4"/>
        <end position="124"/>
    </location>
</feature>
<reference evidence="3" key="1">
    <citation type="submission" date="2014-11" db="EMBL/GenBank/DDBJ databases">
        <title>Hymenobacter sp. DG25B genome submission.</title>
        <authorList>
            <person name="Jung H.-Y."/>
            <person name="Kim M.K."/>
            <person name="Srinivasan S."/>
            <person name="Lim S."/>
        </authorList>
    </citation>
    <scope>NUCLEOTIDE SEQUENCE [LARGE SCALE GENOMIC DNA]</scope>
    <source>
        <strain evidence="3">DY59</strain>
    </source>
</reference>
<evidence type="ECO:0000313" key="2">
    <source>
        <dbReference type="EMBL" id="AIZ46383.1"/>
    </source>
</evidence>
<name>A0A0A7KP17_9DEIO</name>
<organism evidence="2 3">
    <name type="scientific">Deinococcus radiopugnans</name>
    <dbReference type="NCBI Taxonomy" id="57497"/>
    <lineage>
        <taxon>Bacteria</taxon>
        <taxon>Thermotogati</taxon>
        <taxon>Deinococcota</taxon>
        <taxon>Deinococci</taxon>
        <taxon>Deinococcales</taxon>
        <taxon>Deinococcaceae</taxon>
        <taxon>Deinococcus</taxon>
    </lineage>
</organism>
<protein>
    <submittedName>
        <fullName evidence="2">Glyoxalase</fullName>
    </submittedName>
</protein>
<dbReference type="InterPro" id="IPR029068">
    <property type="entry name" value="Glyas_Bleomycin-R_OHBP_Dase"/>
</dbReference>
<dbReference type="RefSeq" id="WP_039686403.1">
    <property type="nucleotide sequence ID" value="NZ_CP010028.1"/>
</dbReference>
<evidence type="ECO:0000259" key="1">
    <source>
        <dbReference type="PROSITE" id="PS51819"/>
    </source>
</evidence>
<dbReference type="InterPro" id="IPR037523">
    <property type="entry name" value="VOC_core"/>
</dbReference>
<accession>A0A0A7KP17</accession>
<dbReference type="InterPro" id="IPR004360">
    <property type="entry name" value="Glyas_Fos-R_dOase_dom"/>
</dbReference>
<dbReference type="Proteomes" id="UP000030634">
    <property type="component" value="Chromosome"/>
</dbReference>
<gene>
    <name evidence="2" type="ORF">QR90_02135</name>
</gene>
<dbReference type="Pfam" id="PF00903">
    <property type="entry name" value="Glyoxalase"/>
    <property type="match status" value="1"/>
</dbReference>